<evidence type="ECO:0008006" key="3">
    <source>
        <dbReference type="Google" id="ProtNLM"/>
    </source>
</evidence>
<reference evidence="1" key="1">
    <citation type="submission" date="2023-02" db="EMBL/GenBank/DDBJ databases">
        <title>Genome of toxic invasive species Heracleum sosnowskyi carries increased number of genes despite the absence of recent whole-genome duplications.</title>
        <authorList>
            <person name="Schelkunov M."/>
            <person name="Shtratnikova V."/>
            <person name="Makarenko M."/>
            <person name="Klepikova A."/>
            <person name="Omelchenko D."/>
            <person name="Novikova G."/>
            <person name="Obukhova E."/>
            <person name="Bogdanov V."/>
            <person name="Penin A."/>
            <person name="Logacheva M."/>
        </authorList>
    </citation>
    <scope>NUCLEOTIDE SEQUENCE</scope>
    <source>
        <strain evidence="1">Hsosn_3</strain>
        <tissue evidence="1">Leaf</tissue>
    </source>
</reference>
<dbReference type="Proteomes" id="UP001237642">
    <property type="component" value="Unassembled WGS sequence"/>
</dbReference>
<dbReference type="EMBL" id="JAUIZM010000009">
    <property type="protein sequence ID" value="KAK1365382.1"/>
    <property type="molecule type" value="Genomic_DNA"/>
</dbReference>
<dbReference type="AlphaFoldDB" id="A0AAD8HFU6"/>
<evidence type="ECO:0000313" key="1">
    <source>
        <dbReference type="EMBL" id="KAK1365382.1"/>
    </source>
</evidence>
<gene>
    <name evidence="1" type="ORF">POM88_040943</name>
</gene>
<evidence type="ECO:0000313" key="2">
    <source>
        <dbReference type="Proteomes" id="UP001237642"/>
    </source>
</evidence>
<keyword evidence="2" id="KW-1185">Reference proteome</keyword>
<protein>
    <recommendedName>
        <fullName evidence="3">Late embryogenesis abundant protein LEA-2 subgroup domain-containing protein</fullName>
    </recommendedName>
</protein>
<comment type="caution">
    <text evidence="1">The sequence shown here is derived from an EMBL/GenBank/DDBJ whole genome shotgun (WGS) entry which is preliminary data.</text>
</comment>
<sequence length="135" mass="15143">MLTLNCSVEMSITNPATFFGMHVRSTTVILIFSQITFVTGQLQRKYLPRTSQRIVHVNIKGQRAPLYGAGASLPIMSDLPDTVPMKLDMEIISNGNVVGKLVKTKHLQHINCFLVITNSRNIEVIMFKEKSCIHD</sequence>
<organism evidence="1 2">
    <name type="scientific">Heracleum sosnowskyi</name>
    <dbReference type="NCBI Taxonomy" id="360622"/>
    <lineage>
        <taxon>Eukaryota</taxon>
        <taxon>Viridiplantae</taxon>
        <taxon>Streptophyta</taxon>
        <taxon>Embryophyta</taxon>
        <taxon>Tracheophyta</taxon>
        <taxon>Spermatophyta</taxon>
        <taxon>Magnoliopsida</taxon>
        <taxon>eudicotyledons</taxon>
        <taxon>Gunneridae</taxon>
        <taxon>Pentapetalae</taxon>
        <taxon>asterids</taxon>
        <taxon>campanulids</taxon>
        <taxon>Apiales</taxon>
        <taxon>Apiaceae</taxon>
        <taxon>Apioideae</taxon>
        <taxon>apioid superclade</taxon>
        <taxon>Tordylieae</taxon>
        <taxon>Tordyliinae</taxon>
        <taxon>Heracleum</taxon>
    </lineage>
</organism>
<reference evidence="1" key="2">
    <citation type="submission" date="2023-05" db="EMBL/GenBank/DDBJ databases">
        <authorList>
            <person name="Schelkunov M.I."/>
        </authorList>
    </citation>
    <scope>NUCLEOTIDE SEQUENCE</scope>
    <source>
        <strain evidence="1">Hsosn_3</strain>
        <tissue evidence="1">Leaf</tissue>
    </source>
</reference>
<proteinExistence type="predicted"/>
<accession>A0AAD8HFU6</accession>
<name>A0AAD8HFU6_9APIA</name>